<evidence type="ECO:0000313" key="3">
    <source>
        <dbReference type="Proteomes" id="UP000265618"/>
    </source>
</evidence>
<dbReference type="AlphaFoldDB" id="A0A9K3GK99"/>
<evidence type="ECO:0000313" key="2">
    <source>
        <dbReference type="EMBL" id="GIQ85992.1"/>
    </source>
</evidence>
<feature type="compositionally biased region" description="Basic residues" evidence="1">
    <location>
        <begin position="268"/>
        <end position="282"/>
    </location>
</feature>
<feature type="compositionally biased region" description="Polar residues" evidence="1">
    <location>
        <begin position="332"/>
        <end position="344"/>
    </location>
</feature>
<accession>A0A9K3GK99</accession>
<feature type="region of interest" description="Disordered" evidence="1">
    <location>
        <begin position="245"/>
        <end position="352"/>
    </location>
</feature>
<feature type="compositionally biased region" description="Basic and acidic residues" evidence="1">
    <location>
        <begin position="245"/>
        <end position="267"/>
    </location>
</feature>
<sequence>MDLRVVKIASLTHSRLLYCTGVMAEDEVVVGDFISVLEDHLRQCEADGKYYEADCARKRLVELRHDHVKRQADDMKRRHSVEVAQVEEAHRAELERFQEIWDQRQDEFDLKSDSMLDSMQQRQEADFLEQSGQIRSKARPPKFSVQLLNMRRIEQSLARQQKYQEAQEVQIRADILEEWERRKHEREENARFEAKEELVVQRHDQEVKVLKKKIKSGRLELLATRDKDIRKLQCRYKNVLAELHSQHGLERQKGKKGETSRPPLDTKRKGKTAKSTKGRKGGRPASLSTEPESLVAQYIQNTLSPSNSSAAASMTTLPFASPRKAKARGRSAQPSPYGQQLKSNQRPRKAKQ</sequence>
<gene>
    <name evidence="2" type="ORF">KIPB_007759</name>
</gene>
<dbReference type="PANTHER" id="PTHR47026">
    <property type="entry name" value="PIGMENTOSA GTPASE REGULATOR-LIKE PROTEIN, PUTATIVE-RELATED"/>
    <property type="match status" value="1"/>
</dbReference>
<comment type="caution">
    <text evidence="2">The sequence shown here is derived from an EMBL/GenBank/DDBJ whole genome shotgun (WGS) entry which is preliminary data.</text>
</comment>
<dbReference type="EMBL" id="BDIP01002251">
    <property type="protein sequence ID" value="GIQ85992.1"/>
    <property type="molecule type" value="Genomic_DNA"/>
</dbReference>
<reference evidence="2 3" key="1">
    <citation type="journal article" date="2018" name="PLoS ONE">
        <title>The draft genome of Kipferlia bialata reveals reductive genome evolution in fornicate parasites.</title>
        <authorList>
            <person name="Tanifuji G."/>
            <person name="Takabayashi S."/>
            <person name="Kume K."/>
            <person name="Takagi M."/>
            <person name="Nakayama T."/>
            <person name="Kamikawa R."/>
            <person name="Inagaki Y."/>
            <person name="Hashimoto T."/>
        </authorList>
    </citation>
    <scope>NUCLEOTIDE SEQUENCE [LARGE SCALE GENOMIC DNA]</scope>
    <source>
        <strain evidence="2">NY0173</strain>
    </source>
</reference>
<keyword evidence="3" id="KW-1185">Reference proteome</keyword>
<dbReference type="Proteomes" id="UP000265618">
    <property type="component" value="Unassembled WGS sequence"/>
</dbReference>
<feature type="compositionally biased region" description="Polar residues" evidence="1">
    <location>
        <begin position="298"/>
        <end position="318"/>
    </location>
</feature>
<organism evidence="2 3">
    <name type="scientific">Kipferlia bialata</name>
    <dbReference type="NCBI Taxonomy" id="797122"/>
    <lineage>
        <taxon>Eukaryota</taxon>
        <taxon>Metamonada</taxon>
        <taxon>Carpediemonas-like organisms</taxon>
        <taxon>Kipferlia</taxon>
    </lineage>
</organism>
<dbReference type="OrthoDB" id="8062037at2759"/>
<dbReference type="PANTHER" id="PTHR47026:SF2">
    <property type="entry name" value="FLAGELLAR ASSOCIATED PROTEIN"/>
    <property type="match status" value="1"/>
</dbReference>
<name>A0A9K3GK99_9EUKA</name>
<proteinExistence type="predicted"/>
<protein>
    <submittedName>
        <fullName evidence="2">Uncharacterized protein</fullName>
    </submittedName>
</protein>
<evidence type="ECO:0000256" key="1">
    <source>
        <dbReference type="SAM" id="MobiDB-lite"/>
    </source>
</evidence>